<dbReference type="Proteomes" id="UP000095256">
    <property type="component" value="Unassembled WGS sequence"/>
</dbReference>
<protein>
    <recommendedName>
        <fullName evidence="1">Methyltransferase type 11 domain-containing protein</fullName>
    </recommendedName>
</protein>
<comment type="caution">
    <text evidence="2">The sequence shown here is derived from an EMBL/GenBank/DDBJ whole genome shotgun (WGS) entry which is preliminary data.</text>
</comment>
<dbReference type="InterPro" id="IPR013216">
    <property type="entry name" value="Methyltransf_11"/>
</dbReference>
<evidence type="ECO:0000313" key="3">
    <source>
        <dbReference type="Proteomes" id="UP000095256"/>
    </source>
</evidence>
<proteinExistence type="predicted"/>
<dbReference type="AlphaFoldDB" id="A0A1E5KSH3"/>
<gene>
    <name evidence="2" type="ORF">BCR26_06315</name>
</gene>
<dbReference type="EMBL" id="MIEK01000078">
    <property type="protein sequence ID" value="OEH80842.1"/>
    <property type="molecule type" value="Genomic_DNA"/>
</dbReference>
<feature type="domain" description="Methyltransferase type 11" evidence="1">
    <location>
        <begin position="38"/>
        <end position="129"/>
    </location>
</feature>
<dbReference type="RefSeq" id="WP_069700128.1">
    <property type="nucleotide sequence ID" value="NZ_JAGGMA010000006.1"/>
</dbReference>
<dbReference type="GO" id="GO:0008757">
    <property type="term" value="F:S-adenosylmethionine-dependent methyltransferase activity"/>
    <property type="evidence" value="ECO:0007669"/>
    <property type="project" value="InterPro"/>
</dbReference>
<dbReference type="Gene3D" id="3.40.50.150">
    <property type="entry name" value="Vaccinia Virus protein VP39"/>
    <property type="match status" value="1"/>
</dbReference>
<dbReference type="Pfam" id="PF08241">
    <property type="entry name" value="Methyltransf_11"/>
    <property type="match status" value="1"/>
</dbReference>
<name>A0A1E5KSH3_9ENTE</name>
<reference evidence="2 3" key="1">
    <citation type="submission" date="2016-09" db="EMBL/GenBank/DDBJ databases">
        <authorList>
            <person name="Capua I."/>
            <person name="De Benedictis P."/>
            <person name="Joannis T."/>
            <person name="Lombin L.H."/>
            <person name="Cattoli G."/>
        </authorList>
    </citation>
    <scope>NUCLEOTIDE SEQUENCE [LARGE SCALE GENOMIC DNA]</scope>
    <source>
        <strain evidence="2 3">LMG 25899</strain>
    </source>
</reference>
<evidence type="ECO:0000313" key="2">
    <source>
        <dbReference type="EMBL" id="OEH80842.1"/>
    </source>
</evidence>
<organism evidence="2 3">
    <name type="scientific">Enterococcus rivorum</name>
    <dbReference type="NCBI Taxonomy" id="762845"/>
    <lineage>
        <taxon>Bacteria</taxon>
        <taxon>Bacillati</taxon>
        <taxon>Bacillota</taxon>
        <taxon>Bacilli</taxon>
        <taxon>Lactobacillales</taxon>
        <taxon>Enterococcaceae</taxon>
        <taxon>Enterococcus</taxon>
    </lineage>
</organism>
<dbReference type="STRING" id="762845.BCR26_06315"/>
<sequence>MEKNIINYYTQATETPWGKLFYDCVFKQLKIASGLKILDFGSGFGITASYYAEKNEVIAIEPNPDMLALSNEARKYQQLLGNEEVLDRFCKNSFDLIICHNVLEYTNLEQKEEIISKLLYLLKKGGQLSLIKHNQIGAIVQEAVLMDNPKKALNWFEKLADYSLKKSYFGTVNYYDRNQIEEWCRHSNAVIKKCLGIRSMYSLSQNNEMKGTDDWYTYMQELELAVAEESPFMDMAFFHHFIIQKQ</sequence>
<evidence type="ECO:0000259" key="1">
    <source>
        <dbReference type="Pfam" id="PF08241"/>
    </source>
</evidence>
<dbReference type="InterPro" id="IPR029063">
    <property type="entry name" value="SAM-dependent_MTases_sf"/>
</dbReference>
<dbReference type="PANTHER" id="PTHR43861">
    <property type="entry name" value="TRANS-ACONITATE 2-METHYLTRANSFERASE-RELATED"/>
    <property type="match status" value="1"/>
</dbReference>
<dbReference type="SUPFAM" id="SSF53335">
    <property type="entry name" value="S-adenosyl-L-methionine-dependent methyltransferases"/>
    <property type="match status" value="1"/>
</dbReference>
<accession>A0A1E5KSH3</accession>
<keyword evidence="3" id="KW-1185">Reference proteome</keyword>
<dbReference type="OrthoDB" id="4697647at2"/>
<dbReference type="CDD" id="cd02440">
    <property type="entry name" value="AdoMet_MTases"/>
    <property type="match status" value="1"/>
</dbReference>